<feature type="non-terminal residue" evidence="5">
    <location>
        <position position="1"/>
    </location>
</feature>
<gene>
    <name evidence="5" type="ORF">ABT404_52585</name>
</gene>
<accession>A0ABV1XG31</accession>
<dbReference type="Gene3D" id="3.30.70.3290">
    <property type="match status" value="1"/>
</dbReference>
<dbReference type="Pfam" id="PF00698">
    <property type="entry name" value="Acyl_transf_1"/>
    <property type="match status" value="1"/>
</dbReference>
<dbReference type="InterPro" id="IPR050091">
    <property type="entry name" value="PKS_NRPS_Biosynth_Enz"/>
</dbReference>
<dbReference type="SUPFAM" id="SSF55048">
    <property type="entry name" value="Probable ACP-binding domain of malonyl-CoA ACP transacylase"/>
    <property type="match status" value="1"/>
</dbReference>
<feature type="domain" description="Ketosynthase family 3 (KS3)" evidence="4">
    <location>
        <begin position="1"/>
        <end position="192"/>
    </location>
</feature>
<dbReference type="PANTHER" id="PTHR43775:SF51">
    <property type="entry name" value="INACTIVE PHENOLPHTHIOCEROL SYNTHESIS POLYKETIDE SYNTHASE TYPE I PKS1-RELATED"/>
    <property type="match status" value="1"/>
</dbReference>
<evidence type="ECO:0000313" key="6">
    <source>
        <dbReference type="Proteomes" id="UP001474181"/>
    </source>
</evidence>
<keyword evidence="3" id="KW-0012">Acyltransferase</keyword>
<dbReference type="Gene3D" id="3.40.47.10">
    <property type="match status" value="1"/>
</dbReference>
<name>A0ABV1XG31_9ACTN</name>
<dbReference type="InterPro" id="IPR041618">
    <property type="entry name" value="PKS_DE"/>
</dbReference>
<dbReference type="InterPro" id="IPR032821">
    <property type="entry name" value="PKS_assoc"/>
</dbReference>
<dbReference type="Pfam" id="PF16197">
    <property type="entry name" value="KAsynt_C_assoc"/>
    <property type="match status" value="1"/>
</dbReference>
<dbReference type="SMART" id="SM00825">
    <property type="entry name" value="PKS_KS"/>
    <property type="match status" value="1"/>
</dbReference>
<organism evidence="5 6">
    <name type="scientific">Streptomyces hyaluromycini</name>
    <dbReference type="NCBI Taxonomy" id="1377993"/>
    <lineage>
        <taxon>Bacteria</taxon>
        <taxon>Bacillati</taxon>
        <taxon>Actinomycetota</taxon>
        <taxon>Actinomycetes</taxon>
        <taxon>Kitasatosporales</taxon>
        <taxon>Streptomycetaceae</taxon>
        <taxon>Streptomyces</taxon>
    </lineage>
</organism>
<sequence length="792" mass="83003">AWSEGVGLVLLERLSDARRAGHRVLALIRGSAVNSDGASNGLTAPNGPAQERVIRAALADARLAPGDIDAVEAHGTGTALGDPIEAQALINTYGRDRPAGQPLRIGSLKSHIGHTQAAAGVSSVIKVTEALRHGLLPGTLHVDRPTPHVDWSSGTVELLVRDTPWPAADGPRRAAVSAFGISGTNAHLILEEAPPEPVPPARPGRPATATDLPVPWILSARTPRALRDQAARLAATLDASAPGEPDPAEVGHALTLRSLFDHRAVLVGRSRTGLHAAVQALSRGETAEGAGGAEAVVRGRSAAFGKLAFLFTGQGSQRLGMGRELYAAHPEFAAAFDTACAALDEHLGTPLREIVFASTDADTASPPGSDLNRTQYTQPALFALEVALFRLLESWGVRPDVVAGHSVGELAAAHVAGVLSLADAATLVVARGRLMQALPEGGAMVAVEATEDEVRGELDGLERTVGIAAVNSPSAVVLSGAEPSVLALAERFRARGRRTGRLRASHAFHSPLMDPMTAELDRIAGGLAHLPPDIPLLSALDGTLFTPERPVPPGYWAAHARGTVRFLDVLRRLEADGVTAYLELGPDAVLTALAQEGLGGGGQDEDTPAPALAATLRRGRPEPETLLTAVGAVHARGAHVDWSAVIGLSGPGRVELPTYAFQRRRHWTPTPEPRPATETRTADSGFWELVERGDTGPLAGTLGITGSAQRTALDAVLPALASWRGERNRAAEIDSWRHRVRWQPVTDPEPGTLRGGRWLLLLPERTDDGAHAVDGMNHAGPHEAWAPLLAAV</sequence>
<dbReference type="InterPro" id="IPR016039">
    <property type="entry name" value="Thiolase-like"/>
</dbReference>
<evidence type="ECO:0000256" key="3">
    <source>
        <dbReference type="ARBA" id="ARBA00023315"/>
    </source>
</evidence>
<dbReference type="PROSITE" id="PS52004">
    <property type="entry name" value="KS3_2"/>
    <property type="match status" value="1"/>
</dbReference>
<dbReference type="InterPro" id="IPR014031">
    <property type="entry name" value="Ketoacyl_synth_C"/>
</dbReference>
<evidence type="ECO:0000259" key="4">
    <source>
        <dbReference type="PROSITE" id="PS52004"/>
    </source>
</evidence>
<dbReference type="Pfam" id="PF18369">
    <property type="entry name" value="PKS_DE"/>
    <property type="match status" value="1"/>
</dbReference>
<keyword evidence="2" id="KW-0511">Multifunctional enzyme</keyword>
<evidence type="ECO:0000256" key="1">
    <source>
        <dbReference type="ARBA" id="ARBA00022679"/>
    </source>
</evidence>
<dbReference type="SMART" id="SM00827">
    <property type="entry name" value="PKS_AT"/>
    <property type="match status" value="1"/>
</dbReference>
<feature type="non-terminal residue" evidence="5">
    <location>
        <position position="792"/>
    </location>
</feature>
<protein>
    <submittedName>
        <fullName evidence="5">Type I polyketide synthase</fullName>
    </submittedName>
</protein>
<dbReference type="InterPro" id="IPR020841">
    <property type="entry name" value="PKS_Beta-ketoAc_synthase_dom"/>
</dbReference>
<dbReference type="InterPro" id="IPR001227">
    <property type="entry name" value="Ac_transferase_dom_sf"/>
</dbReference>
<dbReference type="InterPro" id="IPR016036">
    <property type="entry name" value="Malonyl_transacylase_ACP-bd"/>
</dbReference>
<dbReference type="PANTHER" id="PTHR43775">
    <property type="entry name" value="FATTY ACID SYNTHASE"/>
    <property type="match status" value="1"/>
</dbReference>
<dbReference type="SUPFAM" id="SSF53901">
    <property type="entry name" value="Thiolase-like"/>
    <property type="match status" value="1"/>
</dbReference>
<proteinExistence type="predicted"/>
<keyword evidence="1" id="KW-0808">Transferase</keyword>
<dbReference type="RefSeq" id="WP_350792774.1">
    <property type="nucleotide sequence ID" value="NZ_JBEPEK010000994.1"/>
</dbReference>
<dbReference type="InterPro" id="IPR016035">
    <property type="entry name" value="Acyl_Trfase/lysoPLipase"/>
</dbReference>
<evidence type="ECO:0000313" key="5">
    <source>
        <dbReference type="EMBL" id="MER7188004.1"/>
    </source>
</evidence>
<dbReference type="Gene3D" id="3.40.50.720">
    <property type="entry name" value="NAD(P)-binding Rossmann-like Domain"/>
    <property type="match status" value="1"/>
</dbReference>
<dbReference type="EMBL" id="JBEPEK010000994">
    <property type="protein sequence ID" value="MER7188004.1"/>
    <property type="molecule type" value="Genomic_DNA"/>
</dbReference>
<dbReference type="Gene3D" id="3.40.366.10">
    <property type="entry name" value="Malonyl-Coenzyme A Acyl Carrier Protein, domain 2"/>
    <property type="match status" value="1"/>
</dbReference>
<comment type="caution">
    <text evidence="5">The sequence shown here is derived from an EMBL/GenBank/DDBJ whole genome shotgun (WGS) entry which is preliminary data.</text>
</comment>
<dbReference type="CDD" id="cd00833">
    <property type="entry name" value="PKS"/>
    <property type="match status" value="1"/>
</dbReference>
<keyword evidence="6" id="KW-1185">Reference proteome</keyword>
<dbReference type="Proteomes" id="UP001474181">
    <property type="component" value="Unassembled WGS sequence"/>
</dbReference>
<evidence type="ECO:0000256" key="2">
    <source>
        <dbReference type="ARBA" id="ARBA00023268"/>
    </source>
</evidence>
<dbReference type="SUPFAM" id="SSF52151">
    <property type="entry name" value="FabD/lysophospholipase-like"/>
    <property type="match status" value="1"/>
</dbReference>
<reference evidence="5 6" key="1">
    <citation type="submission" date="2024-06" db="EMBL/GenBank/DDBJ databases">
        <title>The Natural Products Discovery Center: Release of the First 8490 Sequenced Strains for Exploring Actinobacteria Biosynthetic Diversity.</title>
        <authorList>
            <person name="Kalkreuter E."/>
            <person name="Kautsar S.A."/>
            <person name="Yang D."/>
            <person name="Bader C.D."/>
            <person name="Teijaro C.N."/>
            <person name="Fluegel L."/>
            <person name="Davis C.M."/>
            <person name="Simpson J.R."/>
            <person name="Lauterbach L."/>
            <person name="Steele A.D."/>
            <person name="Gui C."/>
            <person name="Meng S."/>
            <person name="Li G."/>
            <person name="Viehrig K."/>
            <person name="Ye F."/>
            <person name="Su P."/>
            <person name="Kiefer A.F."/>
            <person name="Nichols A."/>
            <person name="Cepeda A.J."/>
            <person name="Yan W."/>
            <person name="Fan B."/>
            <person name="Jiang Y."/>
            <person name="Adhikari A."/>
            <person name="Zheng C.-J."/>
            <person name="Schuster L."/>
            <person name="Cowan T.M."/>
            <person name="Smanski M.J."/>
            <person name="Chevrette M.G."/>
            <person name="De Carvalho L.P.S."/>
            <person name="Shen B."/>
        </authorList>
    </citation>
    <scope>NUCLEOTIDE SEQUENCE [LARGE SCALE GENOMIC DNA]</scope>
    <source>
        <strain evidence="5 6">NPDC000234</strain>
    </source>
</reference>
<dbReference type="Pfam" id="PF02801">
    <property type="entry name" value="Ketoacyl-synt_C"/>
    <property type="match status" value="1"/>
</dbReference>
<dbReference type="InterPro" id="IPR014043">
    <property type="entry name" value="Acyl_transferase_dom"/>
</dbReference>